<dbReference type="EMBL" id="KT007017">
    <property type="protein sequence ID" value="AKQ03601.1"/>
    <property type="molecule type" value="Genomic_DNA"/>
</dbReference>
<dbReference type="CDD" id="cd01283">
    <property type="entry name" value="cytidine_deaminase"/>
    <property type="match status" value="1"/>
</dbReference>
<dbReference type="FunFam" id="3.40.140.10:FF:000008">
    <property type="entry name" value="Cytidine deaminase"/>
    <property type="match status" value="1"/>
</dbReference>
<evidence type="ECO:0000259" key="16">
    <source>
        <dbReference type="PROSITE" id="PS51747"/>
    </source>
</evidence>
<dbReference type="InterPro" id="IPR006262">
    <property type="entry name" value="Cyt_deam_tetra"/>
</dbReference>
<organism evidence="17">
    <name type="scientific">uncultured candidate division Zixibacteria bacterium Rifle_16ft_4_minimus_38126</name>
    <dbReference type="NCBI Taxonomy" id="1665171"/>
    <lineage>
        <taxon>Bacteria</taxon>
        <taxon>Pseudomonadati</taxon>
    </lineage>
</organism>
<protein>
    <recommendedName>
        <fullName evidence="5 15">Cytidine deaminase</fullName>
        <ecNumber evidence="4 15">3.5.4.5</ecNumber>
    </recommendedName>
    <alternativeName>
        <fullName evidence="9 15">Cytidine aminohydrolase</fullName>
    </alternativeName>
</protein>
<keyword evidence="6 14" id="KW-0479">Metal-binding</keyword>
<dbReference type="NCBIfam" id="NF004064">
    <property type="entry name" value="PRK05578.1"/>
    <property type="match status" value="1"/>
</dbReference>
<comment type="catalytic activity">
    <reaction evidence="11 15">
        <text>cytidine + H2O + H(+) = uridine + NH4(+)</text>
        <dbReference type="Rhea" id="RHEA:16069"/>
        <dbReference type="ChEBI" id="CHEBI:15377"/>
        <dbReference type="ChEBI" id="CHEBI:15378"/>
        <dbReference type="ChEBI" id="CHEBI:16704"/>
        <dbReference type="ChEBI" id="CHEBI:17562"/>
        <dbReference type="ChEBI" id="CHEBI:28938"/>
        <dbReference type="EC" id="3.5.4.5"/>
    </reaction>
</comment>
<evidence type="ECO:0000256" key="3">
    <source>
        <dbReference type="ARBA" id="ARBA00006576"/>
    </source>
</evidence>
<evidence type="ECO:0000256" key="12">
    <source>
        <dbReference type="PIRSR" id="PIRSR606262-1"/>
    </source>
</evidence>
<evidence type="ECO:0000256" key="14">
    <source>
        <dbReference type="PIRSR" id="PIRSR606262-3"/>
    </source>
</evidence>
<reference evidence="17" key="1">
    <citation type="journal article" date="2015" name="ISME J.">
        <title>Aquifer environment selects for microbial species cohorts in sediment and groundwater.</title>
        <authorList>
            <person name="Hug L.A."/>
            <person name="Thomas B.C."/>
            <person name="Brown C.T."/>
            <person name="Frischkorn K.R."/>
            <person name="Williams K.H."/>
            <person name="Tringe S.G."/>
            <person name="Banfield J.F."/>
        </authorList>
    </citation>
    <scope>NUCLEOTIDE SEQUENCE</scope>
</reference>
<evidence type="ECO:0000256" key="15">
    <source>
        <dbReference type="RuleBase" id="RU364006"/>
    </source>
</evidence>
<evidence type="ECO:0000256" key="1">
    <source>
        <dbReference type="ARBA" id="ARBA00001947"/>
    </source>
</evidence>
<dbReference type="SUPFAM" id="SSF53927">
    <property type="entry name" value="Cytidine deaminase-like"/>
    <property type="match status" value="1"/>
</dbReference>
<evidence type="ECO:0000256" key="5">
    <source>
        <dbReference type="ARBA" id="ARBA00018266"/>
    </source>
</evidence>
<evidence type="ECO:0000256" key="10">
    <source>
        <dbReference type="ARBA" id="ARBA00049252"/>
    </source>
</evidence>
<dbReference type="InterPro" id="IPR016193">
    <property type="entry name" value="Cytidine_deaminase-like"/>
</dbReference>
<feature type="binding site" evidence="14">
    <location>
        <position position="86"/>
    </location>
    <ligand>
        <name>Zn(2+)</name>
        <dbReference type="ChEBI" id="CHEBI:29105"/>
        <note>catalytic</note>
    </ligand>
</feature>
<feature type="binding site" evidence="14">
    <location>
        <position position="53"/>
    </location>
    <ligand>
        <name>Zn(2+)</name>
        <dbReference type="ChEBI" id="CHEBI:29105"/>
        <note>catalytic</note>
    </ligand>
</feature>
<evidence type="ECO:0000256" key="7">
    <source>
        <dbReference type="ARBA" id="ARBA00022801"/>
    </source>
</evidence>
<dbReference type="GO" id="GO:0005829">
    <property type="term" value="C:cytosol"/>
    <property type="evidence" value="ECO:0007669"/>
    <property type="project" value="TreeGrafter"/>
</dbReference>
<dbReference type="PROSITE" id="PS51747">
    <property type="entry name" value="CYT_DCMP_DEAMINASES_2"/>
    <property type="match status" value="1"/>
</dbReference>
<dbReference type="InterPro" id="IPR050202">
    <property type="entry name" value="Cyt/Deoxycyt_deaminase"/>
</dbReference>
<evidence type="ECO:0000256" key="9">
    <source>
        <dbReference type="ARBA" id="ARBA00032005"/>
    </source>
</evidence>
<comment type="function">
    <text evidence="2 15">This enzyme scavenges exogenous and endogenous cytidine and 2'-deoxycytidine for UMP synthesis.</text>
</comment>
<evidence type="ECO:0000256" key="11">
    <source>
        <dbReference type="ARBA" id="ARBA00049558"/>
    </source>
</evidence>
<dbReference type="GO" id="GO:0008270">
    <property type="term" value="F:zinc ion binding"/>
    <property type="evidence" value="ECO:0007669"/>
    <property type="project" value="UniProtKB-UniRule"/>
</dbReference>
<dbReference type="GO" id="GO:0004126">
    <property type="term" value="F:cytidine deaminase activity"/>
    <property type="evidence" value="ECO:0007669"/>
    <property type="project" value="UniProtKB-UniRule"/>
</dbReference>
<evidence type="ECO:0000256" key="8">
    <source>
        <dbReference type="ARBA" id="ARBA00022833"/>
    </source>
</evidence>
<comment type="similarity">
    <text evidence="3 15">Belongs to the cytidine and deoxycytidylate deaminase family.</text>
</comment>
<dbReference type="NCBIfam" id="TIGR01354">
    <property type="entry name" value="cyt_deam_tetra"/>
    <property type="match status" value="1"/>
</dbReference>
<evidence type="ECO:0000256" key="2">
    <source>
        <dbReference type="ARBA" id="ARBA00003949"/>
    </source>
</evidence>
<keyword evidence="8 14" id="KW-0862">Zinc</keyword>
<sequence length="131" mass="14511">MTEKELIKKAKEVRTKAYAPYSKFLVGAALLTEKGKVYTGVNVENASYGLTVCAERVAVFKALAGGERNFKKIVIVTDTDKPKSLCGACLQVLSEFASDLEIICATLKGDKARYRLRELLPKAFKRMSTER</sequence>
<dbReference type="PANTHER" id="PTHR11644">
    <property type="entry name" value="CYTIDINE DEAMINASE"/>
    <property type="match status" value="1"/>
</dbReference>
<feature type="domain" description="CMP/dCMP-type deaminase" evidence="16">
    <location>
        <begin position="1"/>
        <end position="127"/>
    </location>
</feature>
<dbReference type="Gene3D" id="3.40.140.10">
    <property type="entry name" value="Cytidine Deaminase, domain 2"/>
    <property type="match status" value="1"/>
</dbReference>
<proteinExistence type="inferred from homology"/>
<comment type="cofactor">
    <cofactor evidence="1 14 15">
        <name>Zn(2+)</name>
        <dbReference type="ChEBI" id="CHEBI:29105"/>
    </cofactor>
</comment>
<accession>A0A0H4T756</accession>
<dbReference type="InterPro" id="IPR002125">
    <property type="entry name" value="CMP_dCMP_dom"/>
</dbReference>
<evidence type="ECO:0000256" key="6">
    <source>
        <dbReference type="ARBA" id="ARBA00022723"/>
    </source>
</evidence>
<feature type="binding site" evidence="13">
    <location>
        <begin position="42"/>
        <end position="48"/>
    </location>
    <ligand>
        <name>substrate</name>
    </ligand>
</feature>
<keyword evidence="7 15" id="KW-0378">Hydrolase</keyword>
<feature type="active site" description="Proton donor" evidence="12">
    <location>
        <position position="55"/>
    </location>
</feature>
<dbReference type="PANTHER" id="PTHR11644:SF2">
    <property type="entry name" value="CYTIDINE DEAMINASE"/>
    <property type="match status" value="1"/>
</dbReference>
<comment type="catalytic activity">
    <reaction evidence="10 15">
        <text>2'-deoxycytidine + H2O + H(+) = 2'-deoxyuridine + NH4(+)</text>
        <dbReference type="Rhea" id="RHEA:13433"/>
        <dbReference type="ChEBI" id="CHEBI:15377"/>
        <dbReference type="ChEBI" id="CHEBI:15378"/>
        <dbReference type="ChEBI" id="CHEBI:15698"/>
        <dbReference type="ChEBI" id="CHEBI:16450"/>
        <dbReference type="ChEBI" id="CHEBI:28938"/>
        <dbReference type="EC" id="3.5.4.5"/>
    </reaction>
</comment>
<evidence type="ECO:0000256" key="4">
    <source>
        <dbReference type="ARBA" id="ARBA00012783"/>
    </source>
</evidence>
<dbReference type="GO" id="GO:0055086">
    <property type="term" value="P:nucleobase-containing small molecule metabolic process"/>
    <property type="evidence" value="ECO:0007669"/>
    <property type="project" value="UniProtKB-ARBA"/>
</dbReference>
<dbReference type="AlphaFoldDB" id="A0A0H4T756"/>
<dbReference type="GO" id="GO:0072527">
    <property type="term" value="P:pyrimidine-containing compound metabolic process"/>
    <property type="evidence" value="ECO:0007669"/>
    <property type="project" value="UniProtKB-ARBA"/>
</dbReference>
<evidence type="ECO:0000256" key="13">
    <source>
        <dbReference type="PIRSR" id="PIRSR606262-2"/>
    </source>
</evidence>
<feature type="binding site" evidence="14">
    <location>
        <position position="89"/>
    </location>
    <ligand>
        <name>Zn(2+)</name>
        <dbReference type="ChEBI" id="CHEBI:29105"/>
        <note>catalytic</note>
    </ligand>
</feature>
<dbReference type="EC" id="3.5.4.5" evidence="4 15"/>
<name>A0A0H4T756_UNCZI</name>
<evidence type="ECO:0000313" key="17">
    <source>
        <dbReference type="EMBL" id="AKQ03601.1"/>
    </source>
</evidence>
<dbReference type="Pfam" id="PF00383">
    <property type="entry name" value="dCMP_cyt_deam_1"/>
    <property type="match status" value="1"/>
</dbReference>